<dbReference type="Proteomes" id="UP001597451">
    <property type="component" value="Unassembled WGS sequence"/>
</dbReference>
<feature type="transmembrane region" description="Helical" evidence="1">
    <location>
        <begin position="7"/>
        <end position="26"/>
    </location>
</feature>
<name>A0ABW5Q259_9BACI</name>
<dbReference type="RefSeq" id="WP_379562272.1">
    <property type="nucleotide sequence ID" value="NZ_JBHUMX010000036.1"/>
</dbReference>
<keyword evidence="3" id="KW-1185">Reference proteome</keyword>
<proteinExistence type="predicted"/>
<evidence type="ECO:0000313" key="3">
    <source>
        <dbReference type="Proteomes" id="UP001597451"/>
    </source>
</evidence>
<sequence length="250" mass="28752">MTKKRLWRVGIGVGIVLVFALIYWFYLAKPTSFPSNEYLIEELNSVFPAANASKIQDTIQMNGRNVLVPYISEDDDYGLSYWVWKGHKWRVANVDTAGAPMLWKLDKNDPSTYKIVWNLHPDDKVRSNNFYLMKERGYHIMEGVEEHYDPGVQMKKEVTTGEKSYGMIELPKEWVAFINSYSELGAAKQPNSFFKSFSPDLHLYFGWIPYDQTGKEASLDHSLNGSGFSNGNVEIDFIHILDEADLDRSK</sequence>
<evidence type="ECO:0000256" key="1">
    <source>
        <dbReference type="SAM" id="Phobius"/>
    </source>
</evidence>
<accession>A0ABW5Q259</accession>
<evidence type="ECO:0000313" key="2">
    <source>
        <dbReference type="EMBL" id="MFD2629480.1"/>
    </source>
</evidence>
<protein>
    <submittedName>
        <fullName evidence="2">Uncharacterized protein</fullName>
    </submittedName>
</protein>
<keyword evidence="1" id="KW-0472">Membrane</keyword>
<dbReference type="EMBL" id="JBHUMX010000036">
    <property type="protein sequence ID" value="MFD2629480.1"/>
    <property type="molecule type" value="Genomic_DNA"/>
</dbReference>
<keyword evidence="1" id="KW-0812">Transmembrane</keyword>
<organism evidence="2 3">
    <name type="scientific">Oceanobacillus kapialis</name>
    <dbReference type="NCBI Taxonomy" id="481353"/>
    <lineage>
        <taxon>Bacteria</taxon>
        <taxon>Bacillati</taxon>
        <taxon>Bacillota</taxon>
        <taxon>Bacilli</taxon>
        <taxon>Bacillales</taxon>
        <taxon>Bacillaceae</taxon>
        <taxon>Oceanobacillus</taxon>
    </lineage>
</organism>
<gene>
    <name evidence="2" type="ORF">ACFSUN_11880</name>
</gene>
<keyword evidence="1" id="KW-1133">Transmembrane helix</keyword>
<comment type="caution">
    <text evidence="2">The sequence shown here is derived from an EMBL/GenBank/DDBJ whole genome shotgun (WGS) entry which is preliminary data.</text>
</comment>
<reference evidence="3" key="1">
    <citation type="journal article" date="2019" name="Int. J. Syst. Evol. Microbiol.">
        <title>The Global Catalogue of Microorganisms (GCM) 10K type strain sequencing project: providing services to taxonomists for standard genome sequencing and annotation.</title>
        <authorList>
            <consortium name="The Broad Institute Genomics Platform"/>
            <consortium name="The Broad Institute Genome Sequencing Center for Infectious Disease"/>
            <person name="Wu L."/>
            <person name="Ma J."/>
        </authorList>
    </citation>
    <scope>NUCLEOTIDE SEQUENCE [LARGE SCALE GENOMIC DNA]</scope>
    <source>
        <strain evidence="3">TISTR 1858</strain>
    </source>
</reference>